<feature type="region of interest" description="Disordered" evidence="1">
    <location>
        <begin position="1"/>
        <end position="25"/>
    </location>
</feature>
<evidence type="ECO:0000256" key="1">
    <source>
        <dbReference type="SAM" id="MobiDB-lite"/>
    </source>
</evidence>
<reference evidence="3" key="1">
    <citation type="submission" date="2020-03" db="EMBL/GenBank/DDBJ databases">
        <title>The deep terrestrial virosphere.</title>
        <authorList>
            <person name="Holmfeldt K."/>
            <person name="Nilsson E."/>
            <person name="Simone D."/>
            <person name="Lopez-Fernandez M."/>
            <person name="Wu X."/>
            <person name="de Brujin I."/>
            <person name="Lundin D."/>
            <person name="Andersson A."/>
            <person name="Bertilsson S."/>
            <person name="Dopson M."/>
        </authorList>
    </citation>
    <scope>NUCLEOTIDE SEQUENCE</scope>
    <source>
        <strain evidence="2">MM415A01477</strain>
        <strain evidence="3">MM415B03646</strain>
    </source>
</reference>
<gene>
    <name evidence="2" type="ORF">MM415A01477_0015</name>
    <name evidence="3" type="ORF">MM415B03646_0005</name>
</gene>
<proteinExistence type="predicted"/>
<protein>
    <submittedName>
        <fullName evidence="3">Uncharacterized protein</fullName>
    </submittedName>
</protein>
<evidence type="ECO:0000313" key="3">
    <source>
        <dbReference type="EMBL" id="QJA95126.1"/>
    </source>
</evidence>
<name>A0A6M3LIJ2_9ZZZZ</name>
<organism evidence="3">
    <name type="scientific">viral metagenome</name>
    <dbReference type="NCBI Taxonomy" id="1070528"/>
    <lineage>
        <taxon>unclassified sequences</taxon>
        <taxon>metagenomes</taxon>
        <taxon>organismal metagenomes</taxon>
    </lineage>
</organism>
<evidence type="ECO:0000313" key="2">
    <source>
        <dbReference type="EMBL" id="QJA76596.1"/>
    </source>
</evidence>
<feature type="compositionally biased region" description="Polar residues" evidence="1">
    <location>
        <begin position="1"/>
        <end position="10"/>
    </location>
</feature>
<dbReference type="AlphaFoldDB" id="A0A6M3LIJ2"/>
<accession>A0A6M3LIJ2</accession>
<dbReference type="EMBL" id="MT142233">
    <property type="protein sequence ID" value="QJA76596.1"/>
    <property type="molecule type" value="Genomic_DNA"/>
</dbReference>
<dbReference type="EMBL" id="MT143288">
    <property type="protein sequence ID" value="QJA95126.1"/>
    <property type="molecule type" value="Genomic_DNA"/>
</dbReference>
<sequence>MFNQTMCEDNSLSKRNRHRVEHNEGGLWHREQESLTKSWKGGDKPFRLKTYDLPIAGKTTVTHKRPRTKEEE</sequence>